<keyword evidence="2 4" id="KW-0012">Acyltransferase</keyword>
<evidence type="ECO:0000313" key="4">
    <source>
        <dbReference type="EMBL" id="KNA90112.1"/>
    </source>
</evidence>
<dbReference type="InterPro" id="IPR002123">
    <property type="entry name" value="Plipid/glycerol_acylTrfase"/>
</dbReference>
<feature type="domain" description="Phospholipid/glycerol acyltransferase" evidence="3">
    <location>
        <begin position="41"/>
        <end position="160"/>
    </location>
</feature>
<keyword evidence="1" id="KW-0808">Transferase</keyword>
<dbReference type="Pfam" id="PF01553">
    <property type="entry name" value="Acyltransferase"/>
    <property type="match status" value="1"/>
</dbReference>
<dbReference type="CDD" id="cd07989">
    <property type="entry name" value="LPLAT_AGPAT-like"/>
    <property type="match status" value="1"/>
</dbReference>
<dbReference type="PANTHER" id="PTHR10434">
    <property type="entry name" value="1-ACYL-SN-GLYCEROL-3-PHOSPHATE ACYLTRANSFERASE"/>
    <property type="match status" value="1"/>
</dbReference>
<evidence type="ECO:0000256" key="2">
    <source>
        <dbReference type="ARBA" id="ARBA00023315"/>
    </source>
</evidence>
<accession>A0ABR5I8Y3</accession>
<gene>
    <name evidence="4" type="ORF">ABW18_17055</name>
</gene>
<dbReference type="SUPFAM" id="SSF69593">
    <property type="entry name" value="Glycerol-3-phosphate (1)-acyltransferase"/>
    <property type="match status" value="1"/>
</dbReference>
<protein>
    <submittedName>
        <fullName evidence="4">Glycerol acyltransferase</fullName>
    </submittedName>
</protein>
<dbReference type="SMART" id="SM00563">
    <property type="entry name" value="PlsC"/>
    <property type="match status" value="1"/>
</dbReference>
<dbReference type="EMBL" id="LDTZ01000020">
    <property type="protein sequence ID" value="KNA90112.1"/>
    <property type="molecule type" value="Genomic_DNA"/>
</dbReference>
<sequence>MRLWTALVYRVCRHLVIGPMLYVFGRPKVMGREHIPRCGPVILAANHLAVLDSFYLTLAARRHVTFLAKREYFDKPGLFGRTQRWFFAAMGQIGVDRRGGSASSASLRAATTILAHGGAWGIHPEGTRSPDGRLYRGRTGAVRVAMDTGAPLIPVAITGTRPGSAVRWWQQRVSIHILEPLELDPYRVEGAAGIRAATDELMRRISTQTGQSCVNRYAREWKSHVEESDAA</sequence>
<dbReference type="GO" id="GO:0016746">
    <property type="term" value="F:acyltransferase activity"/>
    <property type="evidence" value="ECO:0007669"/>
    <property type="project" value="UniProtKB-KW"/>
</dbReference>
<keyword evidence="5" id="KW-1185">Reference proteome</keyword>
<comment type="caution">
    <text evidence="4">The sequence shown here is derived from an EMBL/GenBank/DDBJ whole genome shotgun (WGS) entry which is preliminary data.</text>
</comment>
<reference evidence="4 5" key="1">
    <citation type="submission" date="2015-05" db="EMBL/GenBank/DDBJ databases">
        <title>Draft genome sequence of the bacterium Gordonia jacobaea a new member of the Gordonia genus.</title>
        <authorList>
            <person name="Jimenez-Galisteo G."/>
            <person name="Dominguez A."/>
            <person name="Munoz E."/>
            <person name="Vinas M."/>
        </authorList>
    </citation>
    <scope>NUCLEOTIDE SEQUENCE [LARGE SCALE GENOMIC DNA]</scope>
    <source>
        <strain evidence="5">mv1</strain>
    </source>
</reference>
<dbReference type="RefSeq" id="WP_049700299.1">
    <property type="nucleotide sequence ID" value="NZ_JAQDQF010000004.1"/>
</dbReference>
<dbReference type="PANTHER" id="PTHR10434:SF11">
    <property type="entry name" value="1-ACYL-SN-GLYCEROL-3-PHOSPHATE ACYLTRANSFERASE"/>
    <property type="match status" value="1"/>
</dbReference>
<organism evidence="4 5">
    <name type="scientific">Gordonia jacobaea</name>
    <dbReference type="NCBI Taxonomy" id="122202"/>
    <lineage>
        <taxon>Bacteria</taxon>
        <taxon>Bacillati</taxon>
        <taxon>Actinomycetota</taxon>
        <taxon>Actinomycetes</taxon>
        <taxon>Mycobacteriales</taxon>
        <taxon>Gordoniaceae</taxon>
        <taxon>Gordonia</taxon>
    </lineage>
</organism>
<dbReference type="Proteomes" id="UP000037247">
    <property type="component" value="Unassembled WGS sequence"/>
</dbReference>
<evidence type="ECO:0000313" key="5">
    <source>
        <dbReference type="Proteomes" id="UP000037247"/>
    </source>
</evidence>
<evidence type="ECO:0000259" key="3">
    <source>
        <dbReference type="SMART" id="SM00563"/>
    </source>
</evidence>
<name>A0ABR5I8Y3_9ACTN</name>
<proteinExistence type="predicted"/>
<evidence type="ECO:0000256" key="1">
    <source>
        <dbReference type="ARBA" id="ARBA00022679"/>
    </source>
</evidence>